<keyword evidence="2" id="KW-0472">Membrane</keyword>
<evidence type="ECO:0000256" key="2">
    <source>
        <dbReference type="SAM" id="Phobius"/>
    </source>
</evidence>
<dbReference type="EMBL" id="JACHFN010000011">
    <property type="protein sequence ID" value="MBB5235397.1"/>
    <property type="molecule type" value="Genomic_DNA"/>
</dbReference>
<dbReference type="GO" id="GO:0016301">
    <property type="term" value="F:kinase activity"/>
    <property type="evidence" value="ECO:0007669"/>
    <property type="project" value="UniProtKB-KW"/>
</dbReference>
<keyword evidence="3" id="KW-0418">Kinase</keyword>
<dbReference type="AlphaFoldDB" id="A0A7W8GGW2"/>
<organism evidence="3 4">
    <name type="scientific">Deinococcus budaensis</name>
    <dbReference type="NCBI Taxonomy" id="1665626"/>
    <lineage>
        <taxon>Bacteria</taxon>
        <taxon>Thermotogati</taxon>
        <taxon>Deinococcota</taxon>
        <taxon>Deinococci</taxon>
        <taxon>Deinococcales</taxon>
        <taxon>Deinococcaceae</taxon>
        <taxon>Deinococcus</taxon>
    </lineage>
</organism>
<keyword evidence="4" id="KW-1185">Reference proteome</keyword>
<name>A0A7W8GGW2_9DEIO</name>
<feature type="transmembrane region" description="Helical" evidence="2">
    <location>
        <begin position="90"/>
        <end position="116"/>
    </location>
</feature>
<dbReference type="RefSeq" id="WP_184030499.1">
    <property type="nucleotide sequence ID" value="NZ_JACHFN010000011.1"/>
</dbReference>
<feature type="transmembrane region" description="Helical" evidence="2">
    <location>
        <begin position="179"/>
        <end position="201"/>
    </location>
</feature>
<evidence type="ECO:0000313" key="3">
    <source>
        <dbReference type="EMBL" id="MBB5235397.1"/>
    </source>
</evidence>
<sequence>MEGGASTAARCPEIPQKQGAAAPEEMMPMTAQTGPQKTPVGANRRWGRVPGISYSAFLRQTQVLATIVASLLSIFAVVVFALVAGGEALAAFSLFATFIIVTVGVSNIFLITKMFLSRTLAPSAMRDKALRQNISEDHIDNFNIIVLKILRFIVFVAASLVMLVVPVLFGVLFRVAEKFGVPVALSVAAVIILLIICFHYPHGPGWDFLRRQFGRDAIYNQAKLNC</sequence>
<evidence type="ECO:0000313" key="4">
    <source>
        <dbReference type="Proteomes" id="UP000525389"/>
    </source>
</evidence>
<accession>A0A7W8GGW2</accession>
<gene>
    <name evidence="3" type="ORF">HNQ09_002851</name>
</gene>
<proteinExistence type="predicted"/>
<evidence type="ECO:0000256" key="1">
    <source>
        <dbReference type="SAM" id="MobiDB-lite"/>
    </source>
</evidence>
<comment type="caution">
    <text evidence="3">The sequence shown here is derived from an EMBL/GenBank/DDBJ whole genome shotgun (WGS) entry which is preliminary data.</text>
</comment>
<keyword evidence="2" id="KW-0812">Transmembrane</keyword>
<reference evidence="3 4" key="1">
    <citation type="submission" date="2020-08" db="EMBL/GenBank/DDBJ databases">
        <title>Genomic Encyclopedia of Type Strains, Phase IV (KMG-IV): sequencing the most valuable type-strain genomes for metagenomic binning, comparative biology and taxonomic classification.</title>
        <authorList>
            <person name="Goeker M."/>
        </authorList>
    </citation>
    <scope>NUCLEOTIDE SEQUENCE [LARGE SCALE GENOMIC DNA]</scope>
    <source>
        <strain evidence="3 4">DSM 101791</strain>
    </source>
</reference>
<dbReference type="Proteomes" id="UP000525389">
    <property type="component" value="Unassembled WGS sequence"/>
</dbReference>
<feature type="transmembrane region" description="Helical" evidence="2">
    <location>
        <begin position="63"/>
        <end position="84"/>
    </location>
</feature>
<feature type="transmembrane region" description="Helical" evidence="2">
    <location>
        <begin position="152"/>
        <end position="173"/>
    </location>
</feature>
<keyword evidence="3" id="KW-0808">Transferase</keyword>
<feature type="region of interest" description="Disordered" evidence="1">
    <location>
        <begin position="1"/>
        <end position="23"/>
    </location>
</feature>
<keyword evidence="2" id="KW-1133">Transmembrane helix</keyword>
<protein>
    <submittedName>
        <fullName evidence="3">Signal transduction histidine kinase</fullName>
    </submittedName>
</protein>